<evidence type="ECO:0000256" key="3">
    <source>
        <dbReference type="ARBA" id="ARBA00023163"/>
    </source>
</evidence>
<comment type="caution">
    <text evidence="5">The sequence shown here is derived from an EMBL/GenBank/DDBJ whole genome shotgun (WGS) entry which is preliminary data.</text>
</comment>
<evidence type="ECO:0000313" key="6">
    <source>
        <dbReference type="Proteomes" id="UP000625283"/>
    </source>
</evidence>
<dbReference type="InterPro" id="IPR018062">
    <property type="entry name" value="HTH_AraC-typ_CS"/>
</dbReference>
<keyword evidence="2" id="KW-0238">DNA-binding</keyword>
<reference evidence="5 6" key="1">
    <citation type="submission" date="2021-01" db="EMBL/GenBank/DDBJ databases">
        <title>C459-1 draft genome sequence.</title>
        <authorList>
            <person name="Zhang X.-F."/>
        </authorList>
    </citation>
    <scope>NUCLEOTIDE SEQUENCE [LARGE SCALE GENOMIC DNA]</scope>
    <source>
        <strain evidence="6">C459-1</strain>
    </source>
</reference>
<dbReference type="EMBL" id="JAERTY010000001">
    <property type="protein sequence ID" value="MBL1407215.1"/>
    <property type="molecule type" value="Genomic_DNA"/>
</dbReference>
<dbReference type="PANTHER" id="PTHR43280">
    <property type="entry name" value="ARAC-FAMILY TRANSCRIPTIONAL REGULATOR"/>
    <property type="match status" value="1"/>
</dbReference>
<feature type="domain" description="HTH araC/xylS-type" evidence="4">
    <location>
        <begin position="41"/>
        <end position="141"/>
    </location>
</feature>
<proteinExistence type="predicted"/>
<dbReference type="PROSITE" id="PS01124">
    <property type="entry name" value="HTH_ARAC_FAMILY_2"/>
    <property type="match status" value="1"/>
</dbReference>
<organism evidence="5 6">
    <name type="scientific">Sphingobacterium faecale</name>
    <dbReference type="NCBI Taxonomy" id="2803775"/>
    <lineage>
        <taxon>Bacteria</taxon>
        <taxon>Pseudomonadati</taxon>
        <taxon>Bacteroidota</taxon>
        <taxon>Sphingobacteriia</taxon>
        <taxon>Sphingobacteriales</taxon>
        <taxon>Sphingobacteriaceae</taxon>
        <taxon>Sphingobacterium</taxon>
    </lineage>
</organism>
<accession>A0ABS1QYR7</accession>
<evidence type="ECO:0000256" key="2">
    <source>
        <dbReference type="ARBA" id="ARBA00023125"/>
    </source>
</evidence>
<dbReference type="RefSeq" id="WP_202101036.1">
    <property type="nucleotide sequence ID" value="NZ_JAERTY010000001.1"/>
</dbReference>
<dbReference type="InterPro" id="IPR020449">
    <property type="entry name" value="Tscrpt_reg_AraC-type_HTH"/>
</dbReference>
<sequence>MKQLYQFLQLVYKVHPLDKDSFKLELKAYEEADSLPTLRIRVVCQYIADNYAEPLSLSNVADSVYLSPEAFCRYFKKHTGLTFKGYLNRVRVVESCRMLKTNNDEQPIANIAYACGFGSISNFNRTFKHVMGMSPSTFLKQDSTTFCREVL</sequence>
<dbReference type="SUPFAM" id="SSF46689">
    <property type="entry name" value="Homeodomain-like"/>
    <property type="match status" value="2"/>
</dbReference>
<dbReference type="InterPro" id="IPR009057">
    <property type="entry name" value="Homeodomain-like_sf"/>
</dbReference>
<dbReference type="PRINTS" id="PR00032">
    <property type="entry name" value="HTHARAC"/>
</dbReference>
<name>A0ABS1QYR7_9SPHI</name>
<dbReference type="Pfam" id="PF12833">
    <property type="entry name" value="HTH_18"/>
    <property type="match status" value="1"/>
</dbReference>
<protein>
    <submittedName>
        <fullName evidence="5">Helix-turn-helix transcriptional regulator</fullName>
    </submittedName>
</protein>
<dbReference type="PROSITE" id="PS00041">
    <property type="entry name" value="HTH_ARAC_FAMILY_1"/>
    <property type="match status" value="1"/>
</dbReference>
<dbReference type="InterPro" id="IPR018060">
    <property type="entry name" value="HTH_AraC"/>
</dbReference>
<keyword evidence="3" id="KW-0804">Transcription</keyword>
<gene>
    <name evidence="5" type="ORF">JKG61_00475</name>
</gene>
<keyword evidence="6" id="KW-1185">Reference proteome</keyword>
<keyword evidence="1" id="KW-0805">Transcription regulation</keyword>
<evidence type="ECO:0000313" key="5">
    <source>
        <dbReference type="EMBL" id="MBL1407215.1"/>
    </source>
</evidence>
<evidence type="ECO:0000256" key="1">
    <source>
        <dbReference type="ARBA" id="ARBA00023015"/>
    </source>
</evidence>
<dbReference type="Gene3D" id="1.10.10.60">
    <property type="entry name" value="Homeodomain-like"/>
    <property type="match status" value="2"/>
</dbReference>
<evidence type="ECO:0000259" key="4">
    <source>
        <dbReference type="PROSITE" id="PS01124"/>
    </source>
</evidence>
<dbReference type="Proteomes" id="UP000625283">
    <property type="component" value="Unassembled WGS sequence"/>
</dbReference>
<dbReference type="SMART" id="SM00342">
    <property type="entry name" value="HTH_ARAC"/>
    <property type="match status" value="1"/>
</dbReference>
<dbReference type="PANTHER" id="PTHR43280:SF27">
    <property type="entry name" value="TRANSCRIPTIONAL REGULATOR MTLR"/>
    <property type="match status" value="1"/>
</dbReference>